<dbReference type="InterPro" id="IPR004443">
    <property type="entry name" value="YjeF_N_dom"/>
</dbReference>
<evidence type="ECO:0000256" key="14">
    <source>
        <dbReference type="ARBA" id="ARBA00025153"/>
    </source>
</evidence>
<keyword evidence="13" id="KW-0511">Multifunctional enzyme</keyword>
<dbReference type="PROSITE" id="PS51383">
    <property type="entry name" value="YJEF_C_3"/>
    <property type="match status" value="1"/>
</dbReference>
<feature type="binding site" evidence="18">
    <location>
        <position position="125"/>
    </location>
    <ligand>
        <name>K(+)</name>
        <dbReference type="ChEBI" id="CHEBI:29103"/>
    </ligand>
</feature>
<dbReference type="GO" id="GO:0110051">
    <property type="term" value="P:metabolite repair"/>
    <property type="evidence" value="ECO:0007669"/>
    <property type="project" value="TreeGrafter"/>
</dbReference>
<evidence type="ECO:0000256" key="2">
    <source>
        <dbReference type="ARBA" id="ARBA00000909"/>
    </source>
</evidence>
<comment type="caution">
    <text evidence="22">The sequence shown here is derived from an EMBL/GenBank/DDBJ whole genome shotgun (WGS) entry which is preliminary data.</text>
</comment>
<evidence type="ECO:0000256" key="11">
    <source>
        <dbReference type="ARBA" id="ARBA00023235"/>
    </source>
</evidence>
<dbReference type="AlphaFoldDB" id="A0A0C2YTA6"/>
<evidence type="ECO:0000256" key="12">
    <source>
        <dbReference type="ARBA" id="ARBA00023239"/>
    </source>
</evidence>
<comment type="similarity">
    <text evidence="4 19">In the C-terminal section; belongs to the NnrD/CARKD family.</text>
</comment>
<evidence type="ECO:0000256" key="8">
    <source>
        <dbReference type="ARBA" id="ARBA00022857"/>
    </source>
</evidence>
<evidence type="ECO:0000256" key="6">
    <source>
        <dbReference type="ARBA" id="ARBA00022741"/>
    </source>
</evidence>
<dbReference type="HAMAP" id="MF_01966">
    <property type="entry name" value="NADHX_epimerase"/>
    <property type="match status" value="1"/>
</dbReference>
<comment type="catalytic activity">
    <reaction evidence="2 18 19">
        <text>(6R)-NADPHX = (6S)-NADPHX</text>
        <dbReference type="Rhea" id="RHEA:32227"/>
        <dbReference type="ChEBI" id="CHEBI:64076"/>
        <dbReference type="ChEBI" id="CHEBI:64077"/>
        <dbReference type="EC" id="5.1.99.6"/>
    </reaction>
</comment>
<dbReference type="SUPFAM" id="SSF53613">
    <property type="entry name" value="Ribokinase-like"/>
    <property type="match status" value="1"/>
</dbReference>
<evidence type="ECO:0000256" key="17">
    <source>
        <dbReference type="HAMAP-Rule" id="MF_01965"/>
    </source>
</evidence>
<evidence type="ECO:0000313" key="22">
    <source>
        <dbReference type="EMBL" id="KIL98388.1"/>
    </source>
</evidence>
<evidence type="ECO:0000313" key="23">
    <source>
        <dbReference type="Proteomes" id="UP000031971"/>
    </source>
</evidence>
<comment type="subunit">
    <text evidence="17">Homotetramer.</text>
</comment>
<feature type="binding site" evidence="17">
    <location>
        <position position="431"/>
    </location>
    <ligand>
        <name>(6S)-NADPHX</name>
        <dbReference type="ChEBI" id="CHEBI:64076"/>
    </ligand>
</feature>
<feature type="binding site" evidence="18">
    <location>
        <position position="161"/>
    </location>
    <ligand>
        <name>K(+)</name>
        <dbReference type="ChEBI" id="CHEBI:29103"/>
    </ligand>
</feature>
<evidence type="ECO:0000256" key="4">
    <source>
        <dbReference type="ARBA" id="ARBA00009524"/>
    </source>
</evidence>
<sequence>MRITLLRMNQEILSVEQMYRADALALAAGIAGARLMEAAGWAVARAARRLLPKGRIAILCGPGNNGGDGFVAARLLARDGWSVRVALLGAVERLKGDAAIMAGRWTGRVEPLTPDALHGCVGVIDALFGAGLARPLEGAAKAVVEEIGRLRLPVIAVDVPSGVHGDSGAVLGLAPDCLATVTFFRPKPGHCLLPGRLKCGELVVADIGIPAAVLDEIAPDLCRNGPGVWALPEIKAEGHKYSRGHVLILGGAEMTGAARLAARAARRVGAGLVSIAAPPEALGVYRAGDPGVLVASSEPFADLLEDGRRNALLLGPGGGVGEALAGKVLAALGTGRPCVLDADALSSFEGRSADLFRHLSDRVVLTPHDGEFRRLFGEMPGSRLERARHAARLSGAIVLLKGADTVVAHPKGGATITTDAPPWLATAGSGDVLAGLLAGLLAQGMEPFEAACAAVWLHGRAAAEFGPGLIAEDLSEAIPAILAERRWDPHD</sequence>
<dbReference type="PANTHER" id="PTHR12592:SF0">
    <property type="entry name" value="ATP-DEPENDENT (S)-NAD(P)H-HYDRATE DEHYDRATASE"/>
    <property type="match status" value="1"/>
</dbReference>
<feature type="binding site" evidence="17">
    <location>
        <position position="257"/>
    </location>
    <ligand>
        <name>(6S)-NADPHX</name>
        <dbReference type="ChEBI" id="CHEBI:64076"/>
    </ligand>
</feature>
<reference evidence="22 23" key="1">
    <citation type="submission" date="2015-01" db="EMBL/GenBank/DDBJ databases">
        <title>Genome Sequence of Magnetospirillum magnetotacticum Strain MS-1.</title>
        <authorList>
            <person name="Marinov G.K."/>
            <person name="Smalley M.D."/>
            <person name="DeSalvo G."/>
        </authorList>
    </citation>
    <scope>NUCLEOTIDE SEQUENCE [LARGE SCALE GENOMIC DNA]</scope>
    <source>
        <strain evidence="22 23">MS-1</strain>
    </source>
</reference>
<keyword evidence="6 17" id="KW-0547">Nucleotide-binding</keyword>
<keyword evidence="7 17" id="KW-0067">ATP-binding</keyword>
<comment type="function">
    <text evidence="17">Catalyzes the dehydration of the S-form of NAD(P)HX at the expense of ADP, which is converted to AMP. Together with NAD(P)HX epimerase, which catalyzes the epimerization of the S- and R-forms, the enzyme allows the repair of both epimers of NAD(P)HX, a damaged form of NAD(P)H that is a result of enzymatic or heat-dependent hydration.</text>
</comment>
<dbReference type="PANTHER" id="PTHR12592">
    <property type="entry name" value="ATP-DEPENDENT (S)-NAD(P)H-HYDRATE DEHYDRATASE FAMILY MEMBER"/>
    <property type="match status" value="1"/>
</dbReference>
<dbReference type="STRING" id="272627.CCC_03671"/>
<comment type="similarity">
    <text evidence="18">Belongs to the NnrE/AIBP family.</text>
</comment>
<comment type="catalytic activity">
    <reaction evidence="16 17 19">
        <text>(6S)-NADPHX + ADP = AMP + phosphate + NADPH + H(+)</text>
        <dbReference type="Rhea" id="RHEA:32235"/>
        <dbReference type="ChEBI" id="CHEBI:15378"/>
        <dbReference type="ChEBI" id="CHEBI:43474"/>
        <dbReference type="ChEBI" id="CHEBI:57783"/>
        <dbReference type="ChEBI" id="CHEBI:64076"/>
        <dbReference type="ChEBI" id="CHEBI:456215"/>
        <dbReference type="ChEBI" id="CHEBI:456216"/>
        <dbReference type="EC" id="4.2.1.136"/>
    </reaction>
</comment>
<dbReference type="CDD" id="cd01171">
    <property type="entry name" value="YXKO-related"/>
    <property type="match status" value="1"/>
</dbReference>
<evidence type="ECO:0000256" key="3">
    <source>
        <dbReference type="ARBA" id="ARBA00006001"/>
    </source>
</evidence>
<keyword evidence="8 17" id="KW-0521">NADP</keyword>
<feature type="domain" description="YjeF C-terminal" evidence="20">
    <location>
        <begin position="223"/>
        <end position="485"/>
    </location>
</feature>
<feature type="binding site" evidence="18">
    <location>
        <begin position="129"/>
        <end position="135"/>
    </location>
    <ligand>
        <name>(6S)-NADPHX</name>
        <dbReference type="ChEBI" id="CHEBI:64076"/>
    </ligand>
</feature>
<evidence type="ECO:0000256" key="9">
    <source>
        <dbReference type="ARBA" id="ARBA00022958"/>
    </source>
</evidence>
<dbReference type="InterPro" id="IPR030677">
    <property type="entry name" value="Nnr"/>
</dbReference>
<evidence type="ECO:0000256" key="10">
    <source>
        <dbReference type="ARBA" id="ARBA00023027"/>
    </source>
</evidence>
<keyword evidence="5 18" id="KW-0479">Metal-binding</keyword>
<dbReference type="NCBIfam" id="TIGR00197">
    <property type="entry name" value="yjeF_nterm"/>
    <property type="match status" value="1"/>
</dbReference>
<accession>A0A0C2YTA6</accession>
<dbReference type="GO" id="GO:0046496">
    <property type="term" value="P:nicotinamide nucleotide metabolic process"/>
    <property type="evidence" value="ECO:0007669"/>
    <property type="project" value="UniProtKB-UniRule"/>
</dbReference>
<dbReference type="InterPro" id="IPR017953">
    <property type="entry name" value="Carbohydrate_kinase_pred_CS"/>
</dbReference>
<evidence type="ECO:0000256" key="15">
    <source>
        <dbReference type="ARBA" id="ARBA00048238"/>
    </source>
</evidence>
<comment type="catalytic activity">
    <reaction evidence="1 18 19">
        <text>(6R)-NADHX = (6S)-NADHX</text>
        <dbReference type="Rhea" id="RHEA:32215"/>
        <dbReference type="ChEBI" id="CHEBI:64074"/>
        <dbReference type="ChEBI" id="CHEBI:64075"/>
        <dbReference type="EC" id="5.1.99.6"/>
    </reaction>
</comment>
<dbReference type="InterPro" id="IPR029056">
    <property type="entry name" value="Ribokinase-like"/>
</dbReference>
<evidence type="ECO:0000256" key="16">
    <source>
        <dbReference type="ARBA" id="ARBA00049209"/>
    </source>
</evidence>
<comment type="catalytic activity">
    <reaction evidence="15 17 19">
        <text>(6S)-NADHX + ADP = AMP + phosphate + NADH + H(+)</text>
        <dbReference type="Rhea" id="RHEA:32223"/>
        <dbReference type="ChEBI" id="CHEBI:15378"/>
        <dbReference type="ChEBI" id="CHEBI:43474"/>
        <dbReference type="ChEBI" id="CHEBI:57945"/>
        <dbReference type="ChEBI" id="CHEBI:64074"/>
        <dbReference type="ChEBI" id="CHEBI:456215"/>
        <dbReference type="ChEBI" id="CHEBI:456216"/>
        <dbReference type="EC" id="4.2.1.136"/>
    </reaction>
</comment>
<dbReference type="Pfam" id="PF01256">
    <property type="entry name" value="Carb_kinase"/>
    <property type="match status" value="1"/>
</dbReference>
<evidence type="ECO:0000256" key="13">
    <source>
        <dbReference type="ARBA" id="ARBA00023268"/>
    </source>
</evidence>
<comment type="function">
    <text evidence="14 19">Bifunctional enzyme that catalyzes the epimerization of the S- and R-forms of NAD(P)HX and the dehydration of the S-form of NAD(P)HX at the expense of ADP, which is converted to AMP. This allows the repair of both epimers of NAD(P)HX, a damaged form of NAD(P)H that is a result of enzymatic or heat-dependent hydration.</text>
</comment>
<evidence type="ECO:0000256" key="7">
    <source>
        <dbReference type="ARBA" id="ARBA00022840"/>
    </source>
</evidence>
<comment type="similarity">
    <text evidence="3 19">In the N-terminal section; belongs to the NnrE/AIBP family.</text>
</comment>
<feature type="binding site" evidence="17">
    <location>
        <begin position="401"/>
        <end position="405"/>
    </location>
    <ligand>
        <name>AMP</name>
        <dbReference type="ChEBI" id="CHEBI:456215"/>
    </ligand>
</feature>
<dbReference type="GO" id="GO:0052856">
    <property type="term" value="F:NAD(P)HX epimerase activity"/>
    <property type="evidence" value="ECO:0007669"/>
    <property type="project" value="UniProtKB-UniRule"/>
</dbReference>
<dbReference type="NCBIfam" id="TIGR00196">
    <property type="entry name" value="yjeF_cterm"/>
    <property type="match status" value="1"/>
</dbReference>
<evidence type="ECO:0000256" key="19">
    <source>
        <dbReference type="PIRNR" id="PIRNR017184"/>
    </source>
</evidence>
<dbReference type="GO" id="GO:0005524">
    <property type="term" value="F:ATP binding"/>
    <property type="evidence" value="ECO:0007669"/>
    <property type="project" value="UniProtKB-UniRule"/>
</dbReference>
<comment type="cofactor">
    <cofactor evidence="17">
        <name>Mg(2+)</name>
        <dbReference type="ChEBI" id="CHEBI:18420"/>
    </cofactor>
</comment>
<dbReference type="HAMAP" id="MF_01965">
    <property type="entry name" value="NADHX_dehydratase"/>
    <property type="match status" value="1"/>
</dbReference>
<dbReference type="SUPFAM" id="SSF64153">
    <property type="entry name" value="YjeF N-terminal domain-like"/>
    <property type="match status" value="1"/>
</dbReference>
<protein>
    <recommendedName>
        <fullName evidence="19">Bifunctional NAD(P)H-hydrate repair enzyme</fullName>
    </recommendedName>
    <alternativeName>
        <fullName evidence="19">Nicotinamide nucleotide repair protein</fullName>
    </alternativeName>
    <domain>
        <recommendedName>
            <fullName evidence="19">ADP-dependent (S)-NAD(P)H-hydrate dehydratase</fullName>
            <ecNumber evidence="19">4.2.1.136</ecNumber>
        </recommendedName>
        <alternativeName>
            <fullName evidence="19">ADP-dependent NAD(P)HX dehydratase</fullName>
        </alternativeName>
    </domain>
    <domain>
        <recommendedName>
            <fullName evidence="19">NAD(P)H-hydrate epimerase</fullName>
            <ecNumber evidence="19">5.1.99.6</ecNumber>
        </recommendedName>
    </domain>
</protein>
<comment type="function">
    <text evidence="18">Catalyzes the epimerization of the S- and R-forms of NAD(P)HX, a damaged form of NAD(P)H that is a result of enzymatic or heat-dependent hydration. This is a prerequisite for the S-specific NAD(P)H-hydrate dehydratase to allow the repair of both epimers of NAD(P)HX.</text>
</comment>
<name>A0A0C2YTA6_PARME</name>
<evidence type="ECO:0000256" key="18">
    <source>
        <dbReference type="HAMAP-Rule" id="MF_01966"/>
    </source>
</evidence>
<dbReference type="PROSITE" id="PS01050">
    <property type="entry name" value="YJEF_C_2"/>
    <property type="match status" value="1"/>
</dbReference>
<keyword evidence="10 17" id="KW-0520">NAD</keyword>
<dbReference type="GO" id="GO:0046872">
    <property type="term" value="F:metal ion binding"/>
    <property type="evidence" value="ECO:0007669"/>
    <property type="project" value="UniProtKB-UniRule"/>
</dbReference>
<dbReference type="Gene3D" id="3.40.50.10260">
    <property type="entry name" value="YjeF N-terminal domain"/>
    <property type="match status" value="1"/>
</dbReference>
<evidence type="ECO:0000256" key="1">
    <source>
        <dbReference type="ARBA" id="ARBA00000013"/>
    </source>
</evidence>
<feature type="binding site" evidence="18">
    <location>
        <position position="65"/>
    </location>
    <ligand>
        <name>K(+)</name>
        <dbReference type="ChEBI" id="CHEBI:29103"/>
    </ligand>
</feature>
<proteinExistence type="inferred from homology"/>
<dbReference type="EC" id="5.1.99.6" evidence="19"/>
<dbReference type="PROSITE" id="PS51385">
    <property type="entry name" value="YJEF_N"/>
    <property type="match status" value="1"/>
</dbReference>
<evidence type="ECO:0000259" key="21">
    <source>
        <dbReference type="PROSITE" id="PS51385"/>
    </source>
</evidence>
<keyword evidence="12 17" id="KW-0456">Lyase</keyword>
<dbReference type="EMBL" id="JXSL01000028">
    <property type="protein sequence ID" value="KIL98388.1"/>
    <property type="molecule type" value="Genomic_DNA"/>
</dbReference>
<feature type="binding site" evidence="17">
    <location>
        <position position="430"/>
    </location>
    <ligand>
        <name>AMP</name>
        <dbReference type="ChEBI" id="CHEBI:456215"/>
    </ligand>
</feature>
<dbReference type="Pfam" id="PF03853">
    <property type="entry name" value="YjeF_N"/>
    <property type="match status" value="1"/>
</dbReference>
<dbReference type="GO" id="GO:0052855">
    <property type="term" value="F:ADP-dependent NAD(P)H-hydrate dehydratase activity"/>
    <property type="evidence" value="ECO:0007669"/>
    <property type="project" value="UniProtKB-UniRule"/>
</dbReference>
<evidence type="ECO:0000256" key="5">
    <source>
        <dbReference type="ARBA" id="ARBA00022723"/>
    </source>
</evidence>
<evidence type="ECO:0000259" key="20">
    <source>
        <dbReference type="PROSITE" id="PS51383"/>
    </source>
</evidence>
<dbReference type="Gene3D" id="3.40.1190.20">
    <property type="match status" value="1"/>
</dbReference>
<keyword evidence="9 18" id="KW-0630">Potassium</keyword>
<feature type="domain" description="YjeF N-terminal" evidence="21">
    <location>
        <begin position="18"/>
        <end position="215"/>
    </location>
</feature>
<dbReference type="Proteomes" id="UP000031971">
    <property type="component" value="Unassembled WGS sequence"/>
</dbReference>
<dbReference type="InterPro" id="IPR036652">
    <property type="entry name" value="YjeF_N_dom_sf"/>
</dbReference>
<feature type="binding site" evidence="18">
    <location>
        <begin position="64"/>
        <end position="68"/>
    </location>
    <ligand>
        <name>(6S)-NADPHX</name>
        <dbReference type="ChEBI" id="CHEBI:64076"/>
    </ligand>
</feature>
<comment type="cofactor">
    <cofactor evidence="18 19">
        <name>K(+)</name>
        <dbReference type="ChEBI" id="CHEBI:29103"/>
    </cofactor>
    <text evidence="18 19">Binds 1 potassium ion per subunit.</text>
</comment>
<feature type="binding site" evidence="17">
    <location>
        <position position="317"/>
    </location>
    <ligand>
        <name>(6S)-NADPHX</name>
        <dbReference type="ChEBI" id="CHEBI:64076"/>
    </ligand>
</feature>
<comment type="similarity">
    <text evidence="17">Belongs to the NnrD/CARKD family.</text>
</comment>
<gene>
    <name evidence="17" type="primary">nnrD</name>
    <name evidence="18" type="synonym">nnrE</name>
    <name evidence="22" type="ORF">CCC_03671</name>
</gene>
<comment type="caution">
    <text evidence="18">Lacks conserved residue(s) required for the propagation of feature annotation.</text>
</comment>
<feature type="binding site" evidence="17">
    <location>
        <position position="368"/>
    </location>
    <ligand>
        <name>(6S)-NADPHX</name>
        <dbReference type="ChEBI" id="CHEBI:64076"/>
    </ligand>
</feature>
<dbReference type="InterPro" id="IPR000631">
    <property type="entry name" value="CARKD"/>
</dbReference>
<feature type="binding site" evidence="18">
    <location>
        <position position="158"/>
    </location>
    <ligand>
        <name>(6S)-NADPHX</name>
        <dbReference type="ChEBI" id="CHEBI:64076"/>
    </ligand>
</feature>
<dbReference type="PIRSF" id="PIRSF017184">
    <property type="entry name" value="Nnr"/>
    <property type="match status" value="1"/>
</dbReference>
<keyword evidence="11 18" id="KW-0413">Isomerase</keyword>
<dbReference type="EC" id="4.2.1.136" evidence="19"/>
<organism evidence="22 23">
    <name type="scientific">Paramagnetospirillum magnetotacticum MS-1</name>
    <dbReference type="NCBI Taxonomy" id="272627"/>
    <lineage>
        <taxon>Bacteria</taxon>
        <taxon>Pseudomonadati</taxon>
        <taxon>Pseudomonadota</taxon>
        <taxon>Alphaproteobacteria</taxon>
        <taxon>Rhodospirillales</taxon>
        <taxon>Magnetospirillaceae</taxon>
        <taxon>Paramagnetospirillum</taxon>
    </lineage>
</organism>
<keyword evidence="23" id="KW-1185">Reference proteome</keyword>